<keyword evidence="2" id="KW-0645">Protease</keyword>
<dbReference type="GO" id="GO:0006508">
    <property type="term" value="P:proteolysis"/>
    <property type="evidence" value="ECO:0007669"/>
    <property type="project" value="UniProtKB-KW"/>
</dbReference>
<dbReference type="InterPro" id="IPR005151">
    <property type="entry name" value="Tail-specific_protease"/>
</dbReference>
<dbReference type="PROSITE" id="PS50106">
    <property type="entry name" value="PDZ"/>
    <property type="match status" value="1"/>
</dbReference>
<sequence length="464" mass="52346">MNKNLNIYFYFFVIYKKFNHTIPMLKAKNTLLSVLLIVFFSTTSCERNTDESPQDPNLVKNAILESMQEWYYWNDKLPSVVNVNSYGSNDELLYNLMYVELDRWSYLTTKEDFDDAFTGQNIGHGFGFGLNEDDELFVSFVYDDSPAGKDGWQRGWQIIEVNGKPIATYRVDGGYNFNLGENVPGISNTFTFKLPDGSTTSRTNIKSDYQANSVLHKEIIEEGNKKIGYWVYNSFKATANLTPTKSLEVEETLNYFESENINELILDLRYNGGGSVDVAEQIMNALVPAEANGKLMYTNAFNTDKDELNEASNFEKLNNIDLTKLVVLTSRGSASSSELVINCLRPYMEVILIGETTYGKPVGSFPLSSFNQTLDQNNVELVPITFAIANASGEAEYYDGFPVDIEASDDPSVNWGDLEDDKLSSAISYILYGSLNSTSRLKPSKQQWQMIDGFTGLQKEFPVY</sequence>
<dbReference type="PATRIC" id="fig|641524.5.peg.494"/>
<dbReference type="PANTHER" id="PTHR32060:SF30">
    <property type="entry name" value="CARBOXY-TERMINAL PROCESSING PROTEASE CTPA"/>
    <property type="match status" value="1"/>
</dbReference>
<reference evidence="2 3" key="1">
    <citation type="journal article" date="2013" name="Genome Announc.">
        <title>Draft Genome Sequence of Cyclobacterium qasimii Strain M12-11BT, Isolated from Arctic Marine Sediment.</title>
        <authorList>
            <person name="Shivaji S."/>
            <person name="Ara S."/>
            <person name="Singh A."/>
            <person name="Kumar Pinnaka A."/>
        </authorList>
    </citation>
    <scope>NUCLEOTIDE SEQUENCE [LARGE SCALE GENOMIC DNA]</scope>
    <source>
        <strain evidence="2 3">M12-11B</strain>
    </source>
</reference>
<evidence type="ECO:0000259" key="1">
    <source>
        <dbReference type="PROSITE" id="PS50106"/>
    </source>
</evidence>
<evidence type="ECO:0000313" key="2">
    <source>
        <dbReference type="EMBL" id="EPR71421.1"/>
    </source>
</evidence>
<dbReference type="GO" id="GO:0004175">
    <property type="term" value="F:endopeptidase activity"/>
    <property type="evidence" value="ECO:0007669"/>
    <property type="project" value="TreeGrafter"/>
</dbReference>
<accession>S7VN66</accession>
<dbReference type="Gene3D" id="3.90.226.10">
    <property type="entry name" value="2-enoyl-CoA Hydratase, Chain A, domain 1"/>
    <property type="match status" value="1"/>
</dbReference>
<dbReference type="eggNOG" id="COG0793">
    <property type="taxonomic scope" value="Bacteria"/>
</dbReference>
<dbReference type="GO" id="GO:0007165">
    <property type="term" value="P:signal transduction"/>
    <property type="evidence" value="ECO:0007669"/>
    <property type="project" value="TreeGrafter"/>
</dbReference>
<dbReference type="EMBL" id="ATNM01000018">
    <property type="protein sequence ID" value="EPR71421.1"/>
    <property type="molecule type" value="Genomic_DNA"/>
</dbReference>
<comment type="caution">
    <text evidence="2">The sequence shown here is derived from an EMBL/GenBank/DDBJ whole genome shotgun (WGS) entry which is preliminary data.</text>
</comment>
<dbReference type="InterPro" id="IPR001478">
    <property type="entry name" value="PDZ"/>
</dbReference>
<dbReference type="Gene3D" id="3.30.750.170">
    <property type="match status" value="1"/>
</dbReference>
<dbReference type="InterPro" id="IPR041613">
    <property type="entry name" value="Pept_S41_N"/>
</dbReference>
<dbReference type="InterPro" id="IPR029045">
    <property type="entry name" value="ClpP/crotonase-like_dom_sf"/>
</dbReference>
<dbReference type="InterPro" id="IPR036034">
    <property type="entry name" value="PDZ_sf"/>
</dbReference>
<dbReference type="SMART" id="SM00245">
    <property type="entry name" value="TSPc"/>
    <property type="match status" value="1"/>
</dbReference>
<organism evidence="2 3">
    <name type="scientific">Cyclobacterium qasimii M12-11B</name>
    <dbReference type="NCBI Taxonomy" id="641524"/>
    <lineage>
        <taxon>Bacteria</taxon>
        <taxon>Pseudomonadati</taxon>
        <taxon>Bacteroidota</taxon>
        <taxon>Cytophagia</taxon>
        <taxon>Cytophagales</taxon>
        <taxon>Cyclobacteriaceae</taxon>
        <taxon>Cyclobacterium</taxon>
    </lineage>
</organism>
<proteinExistence type="predicted"/>
<name>S7VN66_9BACT</name>
<dbReference type="GO" id="GO:0030288">
    <property type="term" value="C:outer membrane-bounded periplasmic space"/>
    <property type="evidence" value="ECO:0007669"/>
    <property type="project" value="TreeGrafter"/>
</dbReference>
<dbReference type="Pfam" id="PF18294">
    <property type="entry name" value="Pept_S41_N"/>
    <property type="match status" value="1"/>
</dbReference>
<dbReference type="CDD" id="cd07561">
    <property type="entry name" value="Peptidase_S41_CPP_like"/>
    <property type="match status" value="1"/>
</dbReference>
<dbReference type="SUPFAM" id="SSF52096">
    <property type="entry name" value="ClpP/crotonase"/>
    <property type="match status" value="1"/>
</dbReference>
<dbReference type="AlphaFoldDB" id="S7VN66"/>
<dbReference type="STRING" id="641524.ADICYQ_0499"/>
<dbReference type="PANTHER" id="PTHR32060">
    <property type="entry name" value="TAIL-SPECIFIC PROTEASE"/>
    <property type="match status" value="1"/>
</dbReference>
<evidence type="ECO:0000313" key="3">
    <source>
        <dbReference type="Proteomes" id="UP000014974"/>
    </source>
</evidence>
<keyword evidence="2" id="KW-0378">Hydrolase</keyword>
<dbReference type="Gene3D" id="2.30.42.10">
    <property type="match status" value="1"/>
</dbReference>
<dbReference type="GO" id="GO:0008236">
    <property type="term" value="F:serine-type peptidase activity"/>
    <property type="evidence" value="ECO:0007669"/>
    <property type="project" value="InterPro"/>
</dbReference>
<dbReference type="Proteomes" id="UP000014974">
    <property type="component" value="Unassembled WGS sequence"/>
</dbReference>
<protein>
    <submittedName>
        <fullName evidence="2">Carboxyl-terminal protease</fullName>
    </submittedName>
</protein>
<gene>
    <name evidence="2" type="ORF">ADICYQ_0499</name>
</gene>
<dbReference type="Pfam" id="PF03572">
    <property type="entry name" value="Peptidase_S41"/>
    <property type="match status" value="1"/>
</dbReference>
<feature type="domain" description="PDZ" evidence="1">
    <location>
        <begin position="123"/>
        <end position="166"/>
    </location>
</feature>